<dbReference type="EMBL" id="OW240914">
    <property type="protein sequence ID" value="CAH2277306.1"/>
    <property type="molecule type" value="Genomic_DNA"/>
</dbReference>
<name>A0AAD1W0X8_PELCU</name>
<accession>A0AAD1W0X8</accession>
<gene>
    <name evidence="2" type="ORF">PECUL_23A006270</name>
</gene>
<sequence length="131" mass="14369">MNSITPVTDGAIKLPPRKKATSRAQSARLWKRAKAQLDTESDLCDIEEESYMDNSDDPSDPDSNIGVEKFDPGQDTSTVKPINIAIEHVASGDTGKALDPHGEPLFDPVDLRHPWSAEWSPSDHVARYIAS</sequence>
<evidence type="ECO:0000313" key="2">
    <source>
        <dbReference type="EMBL" id="CAH2277306.1"/>
    </source>
</evidence>
<feature type="compositionally biased region" description="Acidic residues" evidence="1">
    <location>
        <begin position="39"/>
        <end position="60"/>
    </location>
</feature>
<reference evidence="2" key="1">
    <citation type="submission" date="2022-03" db="EMBL/GenBank/DDBJ databases">
        <authorList>
            <person name="Alioto T."/>
            <person name="Alioto T."/>
            <person name="Gomez Garrido J."/>
        </authorList>
    </citation>
    <scope>NUCLEOTIDE SEQUENCE</scope>
</reference>
<dbReference type="Proteomes" id="UP001295444">
    <property type="component" value="Chromosome 03"/>
</dbReference>
<organism evidence="2 3">
    <name type="scientific">Pelobates cultripes</name>
    <name type="common">Western spadefoot toad</name>
    <dbReference type="NCBI Taxonomy" id="61616"/>
    <lineage>
        <taxon>Eukaryota</taxon>
        <taxon>Metazoa</taxon>
        <taxon>Chordata</taxon>
        <taxon>Craniata</taxon>
        <taxon>Vertebrata</taxon>
        <taxon>Euteleostomi</taxon>
        <taxon>Amphibia</taxon>
        <taxon>Batrachia</taxon>
        <taxon>Anura</taxon>
        <taxon>Pelobatoidea</taxon>
        <taxon>Pelobatidae</taxon>
        <taxon>Pelobates</taxon>
    </lineage>
</organism>
<feature type="region of interest" description="Disordered" evidence="1">
    <location>
        <begin position="1"/>
        <end position="78"/>
    </location>
</feature>
<keyword evidence="3" id="KW-1185">Reference proteome</keyword>
<evidence type="ECO:0000313" key="3">
    <source>
        <dbReference type="Proteomes" id="UP001295444"/>
    </source>
</evidence>
<protein>
    <submittedName>
        <fullName evidence="2">Uncharacterized protein</fullName>
    </submittedName>
</protein>
<dbReference type="AlphaFoldDB" id="A0AAD1W0X8"/>
<evidence type="ECO:0000256" key="1">
    <source>
        <dbReference type="SAM" id="MobiDB-lite"/>
    </source>
</evidence>
<proteinExistence type="predicted"/>